<comment type="caution">
    <text evidence="2">The sequence shown here is derived from an EMBL/GenBank/DDBJ whole genome shotgun (WGS) entry which is preliminary data.</text>
</comment>
<feature type="non-terminal residue" evidence="2">
    <location>
        <position position="151"/>
    </location>
</feature>
<name>X0WTW0_9ZZZZ</name>
<reference evidence="2" key="1">
    <citation type="journal article" date="2014" name="Front. Microbiol.">
        <title>High frequency of phylogenetically diverse reductive dehalogenase-homologous genes in deep subseafloor sedimentary metagenomes.</title>
        <authorList>
            <person name="Kawai M."/>
            <person name="Futagami T."/>
            <person name="Toyoda A."/>
            <person name="Takaki Y."/>
            <person name="Nishi S."/>
            <person name="Hori S."/>
            <person name="Arai W."/>
            <person name="Tsubouchi T."/>
            <person name="Morono Y."/>
            <person name="Uchiyama I."/>
            <person name="Ito T."/>
            <person name="Fujiyama A."/>
            <person name="Inagaki F."/>
            <person name="Takami H."/>
        </authorList>
    </citation>
    <scope>NUCLEOTIDE SEQUENCE</scope>
    <source>
        <strain evidence="2">Expedition CK06-06</strain>
    </source>
</reference>
<accession>X0WTW0</accession>
<proteinExistence type="predicted"/>
<evidence type="ECO:0000259" key="1">
    <source>
        <dbReference type="PROSITE" id="PS50994"/>
    </source>
</evidence>
<dbReference type="GO" id="GO:0015074">
    <property type="term" value="P:DNA integration"/>
    <property type="evidence" value="ECO:0007669"/>
    <property type="project" value="InterPro"/>
</dbReference>
<gene>
    <name evidence="2" type="ORF">S01H1_65053</name>
</gene>
<protein>
    <recommendedName>
        <fullName evidence="1">Integrase catalytic domain-containing protein</fullName>
    </recommendedName>
</protein>
<dbReference type="Pfam" id="PF00665">
    <property type="entry name" value="rve"/>
    <property type="match status" value="1"/>
</dbReference>
<sequence length="151" mass="17509">MTAPNKIWTADFKGQFRTRDGQYCYPLTVVDGFSRYILGCQGLLSPSLKGTQTVFGRLFGEFGLPQIIRTDNGAPFATCAIRRLSRLSIWWIRLGIYPELIEPSHPEQNGRHERMHRTLKAETTRPPAATCRRQQRRFNRFLDEFNNKGEF</sequence>
<dbReference type="InterPro" id="IPR001584">
    <property type="entry name" value="Integrase_cat-core"/>
</dbReference>
<evidence type="ECO:0000313" key="2">
    <source>
        <dbReference type="EMBL" id="GAG34070.1"/>
    </source>
</evidence>
<dbReference type="AlphaFoldDB" id="X0WTW0"/>
<dbReference type="Gene3D" id="3.30.420.10">
    <property type="entry name" value="Ribonuclease H-like superfamily/Ribonuclease H"/>
    <property type="match status" value="1"/>
</dbReference>
<dbReference type="EMBL" id="BARS01042922">
    <property type="protein sequence ID" value="GAG34070.1"/>
    <property type="molecule type" value="Genomic_DNA"/>
</dbReference>
<dbReference type="InterPro" id="IPR012337">
    <property type="entry name" value="RNaseH-like_sf"/>
</dbReference>
<dbReference type="GO" id="GO:0003676">
    <property type="term" value="F:nucleic acid binding"/>
    <property type="evidence" value="ECO:0007669"/>
    <property type="project" value="InterPro"/>
</dbReference>
<dbReference type="SUPFAM" id="SSF53098">
    <property type="entry name" value="Ribonuclease H-like"/>
    <property type="match status" value="1"/>
</dbReference>
<dbReference type="PROSITE" id="PS50994">
    <property type="entry name" value="INTEGRASE"/>
    <property type="match status" value="1"/>
</dbReference>
<feature type="domain" description="Integrase catalytic" evidence="1">
    <location>
        <begin position="1"/>
        <end position="151"/>
    </location>
</feature>
<organism evidence="2">
    <name type="scientific">marine sediment metagenome</name>
    <dbReference type="NCBI Taxonomy" id="412755"/>
    <lineage>
        <taxon>unclassified sequences</taxon>
        <taxon>metagenomes</taxon>
        <taxon>ecological metagenomes</taxon>
    </lineage>
</organism>
<dbReference type="InterPro" id="IPR036397">
    <property type="entry name" value="RNaseH_sf"/>
</dbReference>